<comment type="subunit">
    <text evidence="7">Part of the 50S ribosomal subunit; part of the 5S rRNA/L5/L18/L25 subcomplex. Contacts the 5S and 23S rRNAs.</text>
</comment>
<evidence type="ECO:0000256" key="1">
    <source>
        <dbReference type="ARBA" id="ARBA00007116"/>
    </source>
</evidence>
<reference evidence="9" key="1">
    <citation type="journal article" date="2015" name="ISME J.">
        <title>Aquifer environment selects for microbial species cohorts in sediment and groundwater.</title>
        <authorList>
            <person name="Hug L.A."/>
            <person name="Thomas B.C."/>
            <person name="Brown C.T."/>
            <person name="Frischkorn K.R."/>
            <person name="Williams K.H."/>
            <person name="Tringe S.G."/>
            <person name="Banfield J.F."/>
        </authorList>
    </citation>
    <scope>NUCLEOTIDE SEQUENCE</scope>
</reference>
<dbReference type="Pfam" id="PF00861">
    <property type="entry name" value="Ribosomal_L18p"/>
    <property type="match status" value="1"/>
</dbReference>
<comment type="function">
    <text evidence="7">This is one of the proteins that bind and probably mediate the attachment of the 5S RNA into the large ribosomal subunit, where it forms part of the central protuberance.</text>
</comment>
<accession>A0A0H4T9P2</accession>
<evidence type="ECO:0000256" key="4">
    <source>
        <dbReference type="ARBA" id="ARBA00022980"/>
    </source>
</evidence>
<evidence type="ECO:0000256" key="7">
    <source>
        <dbReference type="HAMAP-Rule" id="MF_01337"/>
    </source>
</evidence>
<dbReference type="CDD" id="cd00432">
    <property type="entry name" value="Ribosomal_L18_L5e"/>
    <property type="match status" value="1"/>
</dbReference>
<organism evidence="9">
    <name type="scientific">uncultured Microgenomates bacterium Rifle_16ft_4_minimus_38077</name>
    <dbReference type="NCBI Taxonomy" id="1665117"/>
    <lineage>
        <taxon>Bacteria</taxon>
        <taxon>Candidatus Microgenomatota</taxon>
        <taxon>environmental samples</taxon>
    </lineage>
</organism>
<dbReference type="PANTHER" id="PTHR12899">
    <property type="entry name" value="39S RIBOSOMAL PROTEIN L18, MITOCHONDRIAL"/>
    <property type="match status" value="1"/>
</dbReference>
<dbReference type="HAMAP" id="MF_01337_B">
    <property type="entry name" value="Ribosomal_uL18_B"/>
    <property type="match status" value="1"/>
</dbReference>
<name>A0A0H4T9P2_9BACT</name>
<keyword evidence="5 7" id="KW-0687">Ribonucleoprotein</keyword>
<gene>
    <name evidence="7 9" type="primary">rplR</name>
</gene>
<dbReference type="FunFam" id="3.30.420.100:FF:000001">
    <property type="entry name" value="50S ribosomal protein L18"/>
    <property type="match status" value="1"/>
</dbReference>
<evidence type="ECO:0000256" key="8">
    <source>
        <dbReference type="SAM" id="MobiDB-lite"/>
    </source>
</evidence>
<dbReference type="GO" id="GO:0006412">
    <property type="term" value="P:translation"/>
    <property type="evidence" value="ECO:0007669"/>
    <property type="project" value="UniProtKB-UniRule"/>
</dbReference>
<evidence type="ECO:0000256" key="5">
    <source>
        <dbReference type="ARBA" id="ARBA00023274"/>
    </source>
</evidence>
<dbReference type="AlphaFoldDB" id="A0A0H4T9P2"/>
<sequence>MRSLGESQARQPKLNQGQLKKMGKRRIKDKSMKRASVKVAGSSKRPRLSVFRSNKHLYAQLIDDDKAVTLVAASDKGFKGKYTKTDIAGMVGETLAKKAKTKKISKVVFDRGSYRYHGRIKALAEGARKGGLKF</sequence>
<dbReference type="InterPro" id="IPR005484">
    <property type="entry name" value="Ribosomal_uL18_bac/plant/anim"/>
</dbReference>
<dbReference type="GO" id="GO:0008097">
    <property type="term" value="F:5S rRNA binding"/>
    <property type="evidence" value="ECO:0007669"/>
    <property type="project" value="TreeGrafter"/>
</dbReference>
<dbReference type="SUPFAM" id="SSF53137">
    <property type="entry name" value="Translational machinery components"/>
    <property type="match status" value="1"/>
</dbReference>
<keyword evidence="3 7" id="KW-0694">RNA-binding</keyword>
<dbReference type="InterPro" id="IPR057268">
    <property type="entry name" value="Ribosomal_L18"/>
</dbReference>
<dbReference type="NCBIfam" id="TIGR00060">
    <property type="entry name" value="L18_bact"/>
    <property type="match status" value="1"/>
</dbReference>
<keyword evidence="4 7" id="KW-0689">Ribosomal protein</keyword>
<dbReference type="GO" id="GO:0003735">
    <property type="term" value="F:structural constituent of ribosome"/>
    <property type="evidence" value="ECO:0007669"/>
    <property type="project" value="InterPro"/>
</dbReference>
<evidence type="ECO:0000256" key="6">
    <source>
        <dbReference type="ARBA" id="ARBA00035197"/>
    </source>
</evidence>
<feature type="region of interest" description="Disordered" evidence="8">
    <location>
        <begin position="1"/>
        <end position="45"/>
    </location>
</feature>
<dbReference type="EMBL" id="KT007014">
    <property type="protein sequence ID" value="AKQ03495.1"/>
    <property type="molecule type" value="Genomic_DNA"/>
</dbReference>
<feature type="compositionally biased region" description="Basic residues" evidence="8">
    <location>
        <begin position="21"/>
        <end position="36"/>
    </location>
</feature>
<feature type="compositionally biased region" description="Polar residues" evidence="8">
    <location>
        <begin position="1"/>
        <end position="18"/>
    </location>
</feature>
<dbReference type="GO" id="GO:0022625">
    <property type="term" value="C:cytosolic large ribosomal subunit"/>
    <property type="evidence" value="ECO:0007669"/>
    <property type="project" value="TreeGrafter"/>
</dbReference>
<dbReference type="InterPro" id="IPR004389">
    <property type="entry name" value="Ribosomal_uL18_bac-type"/>
</dbReference>
<protein>
    <recommendedName>
        <fullName evidence="6 7">Large ribosomal subunit protein uL18</fullName>
    </recommendedName>
</protein>
<dbReference type="PANTHER" id="PTHR12899:SF3">
    <property type="entry name" value="LARGE RIBOSOMAL SUBUNIT PROTEIN UL18M"/>
    <property type="match status" value="1"/>
</dbReference>
<evidence type="ECO:0000256" key="3">
    <source>
        <dbReference type="ARBA" id="ARBA00022884"/>
    </source>
</evidence>
<keyword evidence="2 7" id="KW-0699">rRNA-binding</keyword>
<evidence type="ECO:0000256" key="2">
    <source>
        <dbReference type="ARBA" id="ARBA00022730"/>
    </source>
</evidence>
<dbReference type="Gene3D" id="3.30.420.100">
    <property type="match status" value="1"/>
</dbReference>
<proteinExistence type="inferred from homology"/>
<comment type="similarity">
    <text evidence="1 7">Belongs to the universal ribosomal protein uL18 family.</text>
</comment>
<evidence type="ECO:0000313" key="9">
    <source>
        <dbReference type="EMBL" id="AKQ03495.1"/>
    </source>
</evidence>